<accession>A0A5Q2MML1</accession>
<organism evidence="2 3">
    <name type="scientific">Aeromicrobium yanjiei</name>
    <dbReference type="NCBI Taxonomy" id="2662028"/>
    <lineage>
        <taxon>Bacteria</taxon>
        <taxon>Bacillati</taxon>
        <taxon>Actinomycetota</taxon>
        <taxon>Actinomycetes</taxon>
        <taxon>Propionibacteriales</taxon>
        <taxon>Nocardioidaceae</taxon>
        <taxon>Aeromicrobium</taxon>
    </lineage>
</organism>
<name>A0A5Q2MML1_9ACTN</name>
<feature type="region of interest" description="Disordered" evidence="1">
    <location>
        <begin position="1"/>
        <end position="34"/>
    </location>
</feature>
<proteinExistence type="predicted"/>
<sequence length="379" mass="41251">MAISRPWESGGTTSASGEDAAVVPPMRPSQLPDETRSVSVDFATVVDPDTDWSQVAVRLDEAGANAVELNAGRIEFTAFDWEAHPAAAAEPGTDHLARAARALHRAADGSNRQVGLVVDTMAPSWLADHPSAAGVSVDGRRSVYQASASQLVDGEVGRRLVDYVGALCERYDPAQISITELFLSDYTFGSDDRRLFERMTGRSGWPRTSDGSINEGASSIKAWRAAVIADLLERMRKRMDATRDGAGSRIGLAMDVRIDWKHPARGNLLSGHNYAVLLGQVERLILWAYLYRTRRPKDLDRVLDRLDQTGVDMSRLTVSVGLWERPPGTRVGPIGTSRFLAALRAAESHGITSVNVTPLSLMSDPYWKALASVWNPDGT</sequence>
<protein>
    <submittedName>
        <fullName evidence="2">Uncharacterized protein</fullName>
    </submittedName>
</protein>
<dbReference type="Gene3D" id="3.20.20.80">
    <property type="entry name" value="Glycosidases"/>
    <property type="match status" value="1"/>
</dbReference>
<keyword evidence="3" id="KW-1185">Reference proteome</keyword>
<dbReference type="EMBL" id="CP045737">
    <property type="protein sequence ID" value="QGG43161.1"/>
    <property type="molecule type" value="Genomic_DNA"/>
</dbReference>
<gene>
    <name evidence="2" type="ORF">GEV26_04260</name>
</gene>
<dbReference type="Proteomes" id="UP000392064">
    <property type="component" value="Chromosome"/>
</dbReference>
<reference evidence="2 3" key="1">
    <citation type="submission" date="2019-11" db="EMBL/GenBank/DDBJ databases">
        <authorList>
            <person name="Li J."/>
        </authorList>
    </citation>
    <scope>NUCLEOTIDE SEQUENCE [LARGE SCALE GENOMIC DNA]</scope>
    <source>
        <strain evidence="2 3">MF47</strain>
    </source>
</reference>
<evidence type="ECO:0000256" key="1">
    <source>
        <dbReference type="SAM" id="MobiDB-lite"/>
    </source>
</evidence>
<dbReference type="KEGG" id="aef:GEV26_04260"/>
<evidence type="ECO:0000313" key="3">
    <source>
        <dbReference type="Proteomes" id="UP000392064"/>
    </source>
</evidence>
<evidence type="ECO:0000313" key="2">
    <source>
        <dbReference type="EMBL" id="QGG43161.1"/>
    </source>
</evidence>
<dbReference type="AlphaFoldDB" id="A0A5Q2MML1"/>